<protein>
    <submittedName>
        <fullName evidence="2">Uncharacterized protein</fullName>
    </submittedName>
</protein>
<organism evidence="2 3">
    <name type="scientific">Streptosporangium carneum</name>
    <dbReference type="NCBI Taxonomy" id="47481"/>
    <lineage>
        <taxon>Bacteria</taxon>
        <taxon>Bacillati</taxon>
        <taxon>Actinomycetota</taxon>
        <taxon>Actinomycetes</taxon>
        <taxon>Streptosporangiales</taxon>
        <taxon>Streptosporangiaceae</taxon>
        <taxon>Streptosporangium</taxon>
    </lineage>
</organism>
<sequence>MSPSGMERDERVGNPRERRGDMTVTRFHDLPLADRDRRWDADSADKHVRAWAGAEEKPNGKYREAHVWYDGDEPDEFGSYKLPIADVIGGELKVVPHAVRAAGGVMEGARGGVDVPREDVERIKSHLARYYAKMGETAPWER</sequence>
<comment type="caution">
    <text evidence="2">The sequence shown here is derived from an EMBL/GenBank/DDBJ whole genome shotgun (WGS) entry which is preliminary data.</text>
</comment>
<dbReference type="Proteomes" id="UP001143474">
    <property type="component" value="Unassembled WGS sequence"/>
</dbReference>
<dbReference type="EMBL" id="BSEV01000003">
    <property type="protein sequence ID" value="GLK08740.1"/>
    <property type="molecule type" value="Genomic_DNA"/>
</dbReference>
<accession>A0A9W6MCD7</accession>
<evidence type="ECO:0000313" key="3">
    <source>
        <dbReference type="Proteomes" id="UP001143474"/>
    </source>
</evidence>
<evidence type="ECO:0000313" key="2">
    <source>
        <dbReference type="EMBL" id="GLK08740.1"/>
    </source>
</evidence>
<name>A0A9W6MCD7_9ACTN</name>
<feature type="region of interest" description="Disordered" evidence="1">
    <location>
        <begin position="1"/>
        <end position="25"/>
    </location>
</feature>
<evidence type="ECO:0000256" key="1">
    <source>
        <dbReference type="SAM" id="MobiDB-lite"/>
    </source>
</evidence>
<reference evidence="2" key="1">
    <citation type="journal article" date="2014" name="Int. J. Syst. Evol. Microbiol.">
        <title>Complete genome sequence of Corynebacterium casei LMG S-19264T (=DSM 44701T), isolated from a smear-ripened cheese.</title>
        <authorList>
            <consortium name="US DOE Joint Genome Institute (JGI-PGF)"/>
            <person name="Walter F."/>
            <person name="Albersmeier A."/>
            <person name="Kalinowski J."/>
            <person name="Ruckert C."/>
        </authorList>
    </citation>
    <scope>NUCLEOTIDE SEQUENCE</scope>
    <source>
        <strain evidence="2">VKM Ac-2007</strain>
    </source>
</reference>
<gene>
    <name evidence="2" type="ORF">GCM10017600_21450</name>
</gene>
<dbReference type="AlphaFoldDB" id="A0A9W6MCD7"/>
<reference evidence="2" key="2">
    <citation type="submission" date="2023-01" db="EMBL/GenBank/DDBJ databases">
        <authorList>
            <person name="Sun Q."/>
            <person name="Evtushenko L."/>
        </authorList>
    </citation>
    <scope>NUCLEOTIDE SEQUENCE</scope>
    <source>
        <strain evidence="2">VKM Ac-2007</strain>
    </source>
</reference>
<proteinExistence type="predicted"/>
<keyword evidence="3" id="KW-1185">Reference proteome</keyword>